<name>A0A972JHM4_9FLAO</name>
<sequence>MEKQKLPNATATLVLGILSILGSCCCGSGIILGIIGLVLGQKDRATYMADPEVYGNFSTSNTGKILSIVGIILSAAAIIYCIIIFSSDEFMTEFRREMERQGR</sequence>
<dbReference type="InterPro" id="IPR011655">
    <property type="entry name" value="MpPF26"/>
</dbReference>
<keyword evidence="1" id="KW-0812">Transmembrane</keyword>
<dbReference type="Pfam" id="PF07666">
    <property type="entry name" value="MpPF26"/>
    <property type="match status" value="1"/>
</dbReference>
<gene>
    <name evidence="2" type="ORF">G6047_04495</name>
</gene>
<keyword evidence="1" id="KW-0472">Membrane</keyword>
<accession>A0A972JHM4</accession>
<evidence type="ECO:0000313" key="3">
    <source>
        <dbReference type="Proteomes" id="UP000712080"/>
    </source>
</evidence>
<proteinExistence type="predicted"/>
<evidence type="ECO:0000313" key="2">
    <source>
        <dbReference type="EMBL" id="NMH27283.1"/>
    </source>
</evidence>
<dbReference type="Proteomes" id="UP000712080">
    <property type="component" value="Unassembled WGS sequence"/>
</dbReference>
<dbReference type="NCBIfam" id="NF040945">
    <property type="entry name" value="CCC_membrane"/>
    <property type="match status" value="1"/>
</dbReference>
<keyword evidence="3" id="KW-1185">Reference proteome</keyword>
<protein>
    <submittedName>
        <fullName evidence="2">DUF4190 domain-containing protein</fullName>
    </submittedName>
</protein>
<reference evidence="2" key="1">
    <citation type="submission" date="2020-02" db="EMBL/GenBank/DDBJ databases">
        <title>Flavobacterium sp. genome.</title>
        <authorList>
            <person name="Jung H.S."/>
            <person name="Baek J.H."/>
            <person name="Jeon C.O."/>
        </authorList>
    </citation>
    <scope>NUCLEOTIDE SEQUENCE</scope>
    <source>
        <strain evidence="2">SE-s28</strain>
    </source>
</reference>
<dbReference type="PROSITE" id="PS51257">
    <property type="entry name" value="PROKAR_LIPOPROTEIN"/>
    <property type="match status" value="1"/>
</dbReference>
<organism evidence="2 3">
    <name type="scientific">Flavobacterium silvaticum</name>
    <dbReference type="NCBI Taxonomy" id="1852020"/>
    <lineage>
        <taxon>Bacteria</taxon>
        <taxon>Pseudomonadati</taxon>
        <taxon>Bacteroidota</taxon>
        <taxon>Flavobacteriia</taxon>
        <taxon>Flavobacteriales</taxon>
        <taxon>Flavobacteriaceae</taxon>
        <taxon>Flavobacterium</taxon>
    </lineage>
</organism>
<keyword evidence="1" id="KW-1133">Transmembrane helix</keyword>
<feature type="transmembrane region" description="Helical" evidence="1">
    <location>
        <begin position="12"/>
        <end position="39"/>
    </location>
</feature>
<dbReference type="RefSeq" id="WP_169526290.1">
    <property type="nucleotide sequence ID" value="NZ_JAAMPU010000100.1"/>
</dbReference>
<comment type="caution">
    <text evidence="2">The sequence shown here is derived from an EMBL/GenBank/DDBJ whole genome shotgun (WGS) entry which is preliminary data.</text>
</comment>
<evidence type="ECO:0000256" key="1">
    <source>
        <dbReference type="SAM" id="Phobius"/>
    </source>
</evidence>
<feature type="transmembrane region" description="Helical" evidence="1">
    <location>
        <begin position="65"/>
        <end position="86"/>
    </location>
</feature>
<dbReference type="EMBL" id="JAAMPU010000100">
    <property type="protein sequence ID" value="NMH27283.1"/>
    <property type="molecule type" value="Genomic_DNA"/>
</dbReference>
<dbReference type="AlphaFoldDB" id="A0A972JHM4"/>